<dbReference type="PANTHER" id="PTHR43667:SF1">
    <property type="entry name" value="CYCLOPROPANE-FATTY-ACYL-PHOSPHOLIPID SYNTHASE"/>
    <property type="match status" value="1"/>
</dbReference>
<dbReference type="Gene3D" id="3.40.50.150">
    <property type="entry name" value="Vaccinia Virus protein VP39"/>
    <property type="match status" value="1"/>
</dbReference>
<dbReference type="Proteomes" id="UP000199040">
    <property type="component" value="Unassembled WGS sequence"/>
</dbReference>
<dbReference type="SUPFAM" id="SSF53335">
    <property type="entry name" value="S-adenosyl-L-methionine-dependent methyltransferases"/>
    <property type="match status" value="1"/>
</dbReference>
<evidence type="ECO:0000259" key="7">
    <source>
        <dbReference type="Pfam" id="PF25371"/>
    </source>
</evidence>
<keyword evidence="5" id="KW-0443">Lipid metabolism</keyword>
<accession>A0A1I3ENW4</accession>
<evidence type="ECO:0000256" key="2">
    <source>
        <dbReference type="ARBA" id="ARBA00022603"/>
    </source>
</evidence>
<dbReference type="InterPro" id="IPR029063">
    <property type="entry name" value="SAM-dependent_MTases_sf"/>
</dbReference>
<name>A0A1I3ENW4_9GAMM</name>
<dbReference type="Pfam" id="PF25371">
    <property type="entry name" value="DUF7884"/>
    <property type="match status" value="1"/>
</dbReference>
<keyword evidence="3" id="KW-0808">Transferase</keyword>
<evidence type="ECO:0000256" key="4">
    <source>
        <dbReference type="ARBA" id="ARBA00022691"/>
    </source>
</evidence>
<dbReference type="EMBL" id="FOPY01000014">
    <property type="protein sequence ID" value="SFI00632.1"/>
    <property type="molecule type" value="Genomic_DNA"/>
</dbReference>
<evidence type="ECO:0000256" key="5">
    <source>
        <dbReference type="ARBA" id="ARBA00023098"/>
    </source>
</evidence>
<dbReference type="PIRSF" id="PIRSF003085">
    <property type="entry name" value="CMAS"/>
    <property type="match status" value="1"/>
</dbReference>
<dbReference type="InterPro" id="IPR003333">
    <property type="entry name" value="CMAS"/>
</dbReference>
<dbReference type="CDD" id="cd02440">
    <property type="entry name" value="AdoMet_MTases"/>
    <property type="match status" value="1"/>
</dbReference>
<dbReference type="Pfam" id="PF02353">
    <property type="entry name" value="CMAS"/>
    <property type="match status" value="1"/>
</dbReference>
<evidence type="ECO:0000256" key="6">
    <source>
        <dbReference type="PIRSR" id="PIRSR003085-1"/>
    </source>
</evidence>
<evidence type="ECO:0000256" key="3">
    <source>
        <dbReference type="ARBA" id="ARBA00022679"/>
    </source>
</evidence>
<protein>
    <submittedName>
        <fullName evidence="8">Cyclopropane-fatty-acyl-phospholipid synthase</fullName>
    </submittedName>
</protein>
<evidence type="ECO:0000313" key="8">
    <source>
        <dbReference type="EMBL" id="SFI00632.1"/>
    </source>
</evidence>
<feature type="domain" description="DUF7884" evidence="7">
    <location>
        <begin position="13"/>
        <end position="79"/>
    </location>
</feature>
<dbReference type="AlphaFoldDB" id="A0A1I3ENW4"/>
<keyword evidence="9" id="KW-1185">Reference proteome</keyword>
<feature type="active site" evidence="6">
    <location>
        <position position="362"/>
    </location>
</feature>
<dbReference type="STRING" id="442341.SAMN04487959_11479"/>
<evidence type="ECO:0000313" key="9">
    <source>
        <dbReference type="Proteomes" id="UP000199040"/>
    </source>
</evidence>
<comment type="similarity">
    <text evidence="1">Belongs to the CFA/CMAS family.</text>
</comment>
<sequence length="407" mass="46320">MLSAFLSRIVQAGELTVITPSGKRQCFGPGGAPSVTVRLHHRALYRKLIINPDLYLGEAYMDGTLTVEEGSLRDFLDLCTASVEALDRHPMQRLRQRLGRPLRYLQQYNPLGRSRANVAHHYDLSAELFDLFLDADRQYSCAYFPDGNESLEQAQEKKKRHLAAKLLLQPGMRVLDIGSGWGGLALHIAESAGARVKGITLSEEQLHVAQQRAVRSGLGERARFELLDYRAEHEVYDRIVSVGMFEHVGVSHYGGFFRTLKGLLKPNGVALIHAIGRMEPPGQTNPWLRKYIFPGGYCPALSEVLAAVEKAGLWVTDIEVLRLDYAETLREWARRFAANREQVRAFYDERFCRMWEFYLNMCEMAFRNGPIMVFQIQLTRQRDAVPSHRNYIADWEHALENDANEVA</sequence>
<evidence type="ECO:0000256" key="1">
    <source>
        <dbReference type="ARBA" id="ARBA00010815"/>
    </source>
</evidence>
<dbReference type="PANTHER" id="PTHR43667">
    <property type="entry name" value="CYCLOPROPANE-FATTY-ACYL-PHOSPHOLIPID SYNTHASE"/>
    <property type="match status" value="1"/>
</dbReference>
<gene>
    <name evidence="8" type="ORF">SAMN04487959_11479</name>
</gene>
<dbReference type="GO" id="GO:0008168">
    <property type="term" value="F:methyltransferase activity"/>
    <property type="evidence" value="ECO:0007669"/>
    <property type="project" value="UniProtKB-KW"/>
</dbReference>
<reference evidence="8 9" key="1">
    <citation type="submission" date="2016-10" db="EMBL/GenBank/DDBJ databases">
        <authorList>
            <person name="de Groot N.N."/>
        </authorList>
    </citation>
    <scope>NUCLEOTIDE SEQUENCE [LARGE SCALE GENOMIC DNA]</scope>
    <source>
        <strain evidence="8 9">CGMCC 1.6848</strain>
    </source>
</reference>
<dbReference type="GO" id="GO:0032259">
    <property type="term" value="P:methylation"/>
    <property type="evidence" value="ECO:0007669"/>
    <property type="project" value="UniProtKB-KW"/>
</dbReference>
<dbReference type="GO" id="GO:0008610">
    <property type="term" value="P:lipid biosynthetic process"/>
    <property type="evidence" value="ECO:0007669"/>
    <property type="project" value="InterPro"/>
</dbReference>
<keyword evidence="2" id="KW-0489">Methyltransferase</keyword>
<dbReference type="InterPro" id="IPR057206">
    <property type="entry name" value="DUF7884"/>
</dbReference>
<organism evidence="8 9">
    <name type="scientific">Modicisalibacter xianhensis</name>
    <dbReference type="NCBI Taxonomy" id="442341"/>
    <lineage>
        <taxon>Bacteria</taxon>
        <taxon>Pseudomonadati</taxon>
        <taxon>Pseudomonadota</taxon>
        <taxon>Gammaproteobacteria</taxon>
        <taxon>Oceanospirillales</taxon>
        <taxon>Halomonadaceae</taxon>
        <taxon>Modicisalibacter</taxon>
    </lineage>
</organism>
<keyword evidence="4" id="KW-0949">S-adenosyl-L-methionine</keyword>
<proteinExistence type="inferred from homology"/>
<dbReference type="RefSeq" id="WP_092848828.1">
    <property type="nucleotide sequence ID" value="NZ_FOPY01000014.1"/>
</dbReference>
<dbReference type="InterPro" id="IPR050723">
    <property type="entry name" value="CFA/CMAS"/>
</dbReference>